<dbReference type="Proteomes" id="UP000232688">
    <property type="component" value="Unassembled WGS sequence"/>
</dbReference>
<feature type="compositionally biased region" description="Polar residues" evidence="2">
    <location>
        <begin position="535"/>
        <end position="546"/>
    </location>
</feature>
<dbReference type="VEuPathDB" id="FungiDB:RhiirA1_401956"/>
<feature type="region of interest" description="Disordered" evidence="2">
    <location>
        <begin position="1"/>
        <end position="146"/>
    </location>
</feature>
<keyword evidence="1" id="KW-0175">Coiled coil</keyword>
<feature type="compositionally biased region" description="Polar residues" evidence="2">
    <location>
        <begin position="1"/>
        <end position="13"/>
    </location>
</feature>
<dbReference type="InterPro" id="IPR035979">
    <property type="entry name" value="RBD_domain_sf"/>
</dbReference>
<evidence type="ECO:0000313" key="4">
    <source>
        <dbReference type="Proteomes" id="UP000232688"/>
    </source>
</evidence>
<feature type="compositionally biased region" description="Low complexity" evidence="2">
    <location>
        <begin position="488"/>
        <end position="499"/>
    </location>
</feature>
<feature type="compositionally biased region" description="Polar residues" evidence="2">
    <location>
        <begin position="507"/>
        <end position="517"/>
    </location>
</feature>
<evidence type="ECO:0000256" key="1">
    <source>
        <dbReference type="SAM" id="Coils"/>
    </source>
</evidence>
<dbReference type="GO" id="GO:0003676">
    <property type="term" value="F:nucleic acid binding"/>
    <property type="evidence" value="ECO:0007669"/>
    <property type="project" value="InterPro"/>
</dbReference>
<name>A0A2I1F8U9_9GLOM</name>
<dbReference type="EMBL" id="LLXH01002067">
    <property type="protein sequence ID" value="PKC56674.1"/>
    <property type="molecule type" value="Genomic_DNA"/>
</dbReference>
<reference evidence="3 4" key="2">
    <citation type="submission" date="2017-10" db="EMBL/GenBank/DDBJ databases">
        <title>Genome analyses suggest a sexual origin of heterokaryosis in a supposedly ancient asexual fungus.</title>
        <authorList>
            <person name="Corradi N."/>
            <person name="Sedzielewska K."/>
            <person name="Noel J."/>
            <person name="Charron P."/>
            <person name="Farinelli L."/>
            <person name="Marton T."/>
            <person name="Kruger M."/>
            <person name="Pelin A."/>
            <person name="Brachmann A."/>
            <person name="Corradi N."/>
        </authorList>
    </citation>
    <scope>NUCLEOTIDE SEQUENCE [LARGE SCALE GENOMIC DNA]</scope>
    <source>
        <strain evidence="3 4">A1</strain>
    </source>
</reference>
<comment type="caution">
    <text evidence="3">The sequence shown here is derived from an EMBL/GenBank/DDBJ whole genome shotgun (WGS) entry which is preliminary data.</text>
</comment>
<gene>
    <name evidence="3" type="ORF">RhiirA1_401956</name>
</gene>
<dbReference type="CDD" id="cd00590">
    <property type="entry name" value="RRM_SF"/>
    <property type="match status" value="1"/>
</dbReference>
<dbReference type="Gene3D" id="3.30.70.330">
    <property type="match status" value="2"/>
</dbReference>
<organism evidence="3 4">
    <name type="scientific">Rhizophagus irregularis</name>
    <dbReference type="NCBI Taxonomy" id="588596"/>
    <lineage>
        <taxon>Eukaryota</taxon>
        <taxon>Fungi</taxon>
        <taxon>Fungi incertae sedis</taxon>
        <taxon>Mucoromycota</taxon>
        <taxon>Glomeromycotina</taxon>
        <taxon>Glomeromycetes</taxon>
        <taxon>Glomerales</taxon>
        <taxon>Glomeraceae</taxon>
        <taxon>Rhizophagus</taxon>
    </lineage>
</organism>
<proteinExistence type="predicted"/>
<protein>
    <submittedName>
        <fullName evidence="3">Uncharacterized protein</fullName>
    </submittedName>
</protein>
<feature type="compositionally biased region" description="Basic and acidic residues" evidence="2">
    <location>
        <begin position="52"/>
        <end position="71"/>
    </location>
</feature>
<dbReference type="VEuPathDB" id="FungiDB:RhiirFUN_017028"/>
<feature type="region of interest" description="Disordered" evidence="2">
    <location>
        <begin position="482"/>
        <end position="562"/>
    </location>
</feature>
<sequence>MSASGRTTRSKAQQGALDTDKGDAMEGIASTAVSKDSTETSFRFEDNEDGFEIVKSKNKKREELKIKKEKLQQTYKTNRPKSENRRQPQPQQPVFRLAHNHGNNFSPYGAAGTSRKKKTTNSSTPKNDEKKQVSLPADGPLPELEKQQRVQLPINVTIKDTQNAIDPDQSMLIDQHVDPDSPTEKKMNDDNALIVINKSDTWKATCAIPESEKSSRFCNYIIKLVNEKIDVVVIGQEKKVLKTGETQQKTHVISVKVGTEQELQRLLELDFSLLLDGEDEPTKYRFTKVENMMEKRRQLLQTRENRTIKVFNIPLHMENSSLKAVFSRYGELEEDAITMRLKGIYRQAFITYKDEQSLNIFYEKWGVWAFKEFLMVVPCLLSEDKRDERQQFMAKINGLPLNVCARNLQGLFNEINAASIFILKNPITYNPMRYAFIYFKNEDDFAIATSNVYTYSGHQLEWSSAEEKSCHRRQFNSYADVVSKSGHNGANSNTNNTNRPNRRVWNKNNIRPNNTSYVFDEENAAEWGDEEEYSDNNNIQGETKQGGSMHETKGKDKESSCGLNDVKEQLSNLTKMIGEFKKENEVVKSEISDMKQKLNNQGAKKLTIVKPIMNNNNKRVKESSSSESENNNIIFNLETRVEKQDQLLTNMYNMINRIAESISDNENDNKKQNNKAVSNIGVIGGSSNVNANNNH</sequence>
<reference evidence="3 4" key="1">
    <citation type="submission" date="2017-10" db="EMBL/GenBank/DDBJ databases">
        <title>Extensive intraspecific genome diversity in a model arbuscular mycorrhizal fungus.</title>
        <authorList>
            <person name="Chen E.C.H."/>
            <person name="Morin E."/>
            <person name="Baudet D."/>
            <person name="Noel J."/>
            <person name="Ndikumana S."/>
            <person name="Charron P."/>
            <person name="St-Onge C."/>
            <person name="Giorgi J."/>
            <person name="Grigoriev I.V."/>
            <person name="Roux C."/>
            <person name="Martin F.M."/>
            <person name="Corradi N."/>
        </authorList>
    </citation>
    <scope>NUCLEOTIDE SEQUENCE [LARGE SCALE GENOMIC DNA]</scope>
    <source>
        <strain evidence="3 4">A1</strain>
    </source>
</reference>
<feature type="coiled-coil region" evidence="1">
    <location>
        <begin position="563"/>
        <end position="597"/>
    </location>
</feature>
<evidence type="ECO:0000313" key="3">
    <source>
        <dbReference type="EMBL" id="PKC56674.1"/>
    </source>
</evidence>
<evidence type="ECO:0000256" key="2">
    <source>
        <dbReference type="SAM" id="MobiDB-lite"/>
    </source>
</evidence>
<feature type="compositionally biased region" description="Basic and acidic residues" evidence="2">
    <location>
        <begin position="36"/>
        <end position="45"/>
    </location>
</feature>
<dbReference type="SUPFAM" id="SSF54928">
    <property type="entry name" value="RNA-binding domain, RBD"/>
    <property type="match status" value="2"/>
</dbReference>
<dbReference type="VEuPathDB" id="FungiDB:FUN_013934"/>
<accession>A0A2I1F8U9</accession>
<dbReference type="AlphaFoldDB" id="A0A2I1F8U9"/>
<feature type="compositionally biased region" description="Basic and acidic residues" evidence="2">
    <location>
        <begin position="550"/>
        <end position="559"/>
    </location>
</feature>
<dbReference type="OrthoDB" id="2409326at2759"/>
<dbReference type="InterPro" id="IPR012677">
    <property type="entry name" value="Nucleotide-bd_a/b_plait_sf"/>
</dbReference>
<feature type="compositionally biased region" description="Acidic residues" evidence="2">
    <location>
        <begin position="519"/>
        <end position="534"/>
    </location>
</feature>